<dbReference type="PANTHER" id="PTHR46118:SF4">
    <property type="entry name" value="PROTEIN ABHD11"/>
    <property type="match status" value="1"/>
</dbReference>
<comment type="catalytic activity">
    <reaction evidence="5">
        <text>a 1,2-diacyl-sn-glycerol + H2O = a 2-acylglycerol + a fatty acid + H(+)</text>
        <dbReference type="Rhea" id="RHEA:33275"/>
        <dbReference type="ChEBI" id="CHEBI:15377"/>
        <dbReference type="ChEBI" id="CHEBI:15378"/>
        <dbReference type="ChEBI" id="CHEBI:17389"/>
        <dbReference type="ChEBI" id="CHEBI:17815"/>
        <dbReference type="ChEBI" id="CHEBI:28868"/>
        <dbReference type="EC" id="3.1.1.116"/>
    </reaction>
</comment>
<evidence type="ECO:0000256" key="9">
    <source>
        <dbReference type="ARBA" id="ARBA00048504"/>
    </source>
</evidence>
<gene>
    <name evidence="13" type="ORF">NTJ_02716</name>
</gene>
<dbReference type="PRINTS" id="PR00111">
    <property type="entry name" value="ABHYDROLASE"/>
</dbReference>
<organism evidence="13 14">
    <name type="scientific">Nesidiocoris tenuis</name>
    <dbReference type="NCBI Taxonomy" id="355587"/>
    <lineage>
        <taxon>Eukaryota</taxon>
        <taxon>Metazoa</taxon>
        <taxon>Ecdysozoa</taxon>
        <taxon>Arthropoda</taxon>
        <taxon>Hexapoda</taxon>
        <taxon>Insecta</taxon>
        <taxon>Pterygota</taxon>
        <taxon>Neoptera</taxon>
        <taxon>Paraneoptera</taxon>
        <taxon>Hemiptera</taxon>
        <taxon>Heteroptera</taxon>
        <taxon>Panheteroptera</taxon>
        <taxon>Cimicomorpha</taxon>
        <taxon>Miridae</taxon>
        <taxon>Dicyphina</taxon>
        <taxon>Nesidiocoris</taxon>
    </lineage>
</organism>
<evidence type="ECO:0000256" key="11">
    <source>
        <dbReference type="ARBA" id="ARBA00048919"/>
    </source>
</evidence>
<dbReference type="InterPro" id="IPR000073">
    <property type="entry name" value="AB_hydrolase_1"/>
</dbReference>
<reference evidence="13 14" key="1">
    <citation type="submission" date="2023-09" db="EMBL/GenBank/DDBJ databases">
        <title>Nesidiocoris tenuis whole genome shotgun sequence.</title>
        <authorList>
            <person name="Shibata T."/>
            <person name="Shimoda M."/>
            <person name="Kobayashi T."/>
            <person name="Uehara T."/>
        </authorList>
    </citation>
    <scope>NUCLEOTIDE SEQUENCE [LARGE SCALE GENOMIC DNA]</scope>
    <source>
        <strain evidence="13 14">Japan</strain>
    </source>
</reference>
<comment type="catalytic activity">
    <reaction evidence="8">
        <text>1-octadecanoyl-2-(4Z,7Z,10Z,13Z,16Z,19Z-docosahexaenoyl)-sn-glycerol + H2O = 2-(4Z,7Z,10Z,13Z,16Z,19Z-docosahexaenoyl)-glycerol + octadecanoate + H(+)</text>
        <dbReference type="Rhea" id="RHEA:77107"/>
        <dbReference type="ChEBI" id="CHEBI:15377"/>
        <dbReference type="ChEBI" id="CHEBI:15378"/>
        <dbReference type="ChEBI" id="CHEBI:25629"/>
        <dbReference type="ChEBI" id="CHEBI:77129"/>
        <dbReference type="ChEBI" id="CHEBI:186738"/>
    </reaction>
</comment>
<comment type="catalytic activity">
    <reaction evidence="10">
        <text>1-octadecanoyl-2-(9Z-octadecenoyl)-sn-glycerol + H2O = 2-(9Z-octadecenoyl)-glycerol + octadecanoate + H(+)</text>
        <dbReference type="Rhea" id="RHEA:77103"/>
        <dbReference type="ChEBI" id="CHEBI:15377"/>
        <dbReference type="ChEBI" id="CHEBI:15378"/>
        <dbReference type="ChEBI" id="CHEBI:25629"/>
        <dbReference type="ChEBI" id="CHEBI:73990"/>
        <dbReference type="ChEBI" id="CHEBI:75468"/>
    </reaction>
</comment>
<evidence type="ECO:0000313" key="13">
    <source>
        <dbReference type="EMBL" id="BES89909.1"/>
    </source>
</evidence>
<dbReference type="SUPFAM" id="SSF53474">
    <property type="entry name" value="alpha/beta-Hydrolases"/>
    <property type="match status" value="1"/>
</dbReference>
<protein>
    <recommendedName>
        <fullName evidence="7">sn-1-specific diacylglycerol lipase ABHD11</fullName>
        <ecNumber evidence="3">3.1.1.116</ecNumber>
    </recommendedName>
    <alternativeName>
        <fullName evidence="4">Alpha/beta hydrolase domain-containing protein 11</fullName>
    </alternativeName>
</protein>
<dbReference type="InterPro" id="IPR029058">
    <property type="entry name" value="AB_hydrolase_fold"/>
</dbReference>
<sequence length="333" mass="38076">MFNFKQMLLKHALPGRWAENHRFTSIIRFRKKFLHTNHNITGATVGCNQLFPSYGRRFGSSRSRTACVKMAFNKHGDRGDSSLPPVMIMHGVLGSKNNWNSLSKAINAKTNRQVIALDARNHGDSPHTDSFSYELMAEDVVLLMDEMNVDKSCLIGHSMGGRTMMRVSLTYPERVEKMIVVDISPIQLSASLVIEKYLDLFETVPLDNSLPLSQVRRDADLFLSSQIPEADIRQFLLSNLTKVDNQFKWKVNIRSLKNNFENILKFPLENEVFDGPVLFIGGKRSDYLRTEDHAKIKRFFPRAQFAYLDTGHWVHAEQPSQFLVLAADFIRSP</sequence>
<name>A0ABN7AFG6_9HEMI</name>
<dbReference type="Pfam" id="PF00561">
    <property type="entry name" value="Abhydrolase_1"/>
    <property type="match status" value="1"/>
</dbReference>
<dbReference type="Gene3D" id="3.40.50.1820">
    <property type="entry name" value="alpha/beta hydrolase"/>
    <property type="match status" value="1"/>
</dbReference>
<comment type="similarity">
    <text evidence="1">Belongs to the AB hydrolase superfamily.</text>
</comment>
<comment type="catalytic activity">
    <reaction evidence="6">
        <text>a 1,3-diacyl-sn-glycerol + H2O = a 1-acyl-sn-glycerol + a fatty acid + H(+)</text>
        <dbReference type="Rhea" id="RHEA:38503"/>
        <dbReference type="ChEBI" id="CHEBI:15377"/>
        <dbReference type="ChEBI" id="CHEBI:15378"/>
        <dbReference type="ChEBI" id="CHEBI:28868"/>
        <dbReference type="ChEBI" id="CHEBI:64683"/>
        <dbReference type="ChEBI" id="CHEBI:77272"/>
    </reaction>
</comment>
<evidence type="ECO:0000256" key="6">
    <source>
        <dbReference type="ARBA" id="ARBA00043742"/>
    </source>
</evidence>
<keyword evidence="14" id="KW-1185">Reference proteome</keyword>
<evidence type="ECO:0000256" key="7">
    <source>
        <dbReference type="ARBA" id="ARBA00044064"/>
    </source>
</evidence>
<dbReference type="EC" id="3.1.1.116" evidence="3"/>
<comment type="catalytic activity">
    <reaction evidence="11">
        <text>1-octadecanoyl-2-(5Z,8Z,11Z,14Z-eicosatetraenoyl)-sn-glycerol + H2O = 2-(5Z,8Z,11Z,14Z-eicosatetraenoyl)-glycerol + octadecanoate + H(+)</text>
        <dbReference type="Rhea" id="RHEA:38507"/>
        <dbReference type="ChEBI" id="CHEBI:15377"/>
        <dbReference type="ChEBI" id="CHEBI:15378"/>
        <dbReference type="ChEBI" id="CHEBI:25629"/>
        <dbReference type="ChEBI" id="CHEBI:52392"/>
        <dbReference type="ChEBI" id="CHEBI:75728"/>
    </reaction>
</comment>
<evidence type="ECO:0000313" key="14">
    <source>
        <dbReference type="Proteomes" id="UP001307889"/>
    </source>
</evidence>
<evidence type="ECO:0000256" key="2">
    <source>
        <dbReference type="ARBA" id="ARBA00022801"/>
    </source>
</evidence>
<evidence type="ECO:0000256" key="4">
    <source>
        <dbReference type="ARBA" id="ARBA00042703"/>
    </source>
</evidence>
<accession>A0ABN7AFG6</accession>
<evidence type="ECO:0000256" key="10">
    <source>
        <dbReference type="ARBA" id="ARBA00048513"/>
    </source>
</evidence>
<evidence type="ECO:0000259" key="12">
    <source>
        <dbReference type="Pfam" id="PF00561"/>
    </source>
</evidence>
<dbReference type="Proteomes" id="UP001307889">
    <property type="component" value="Chromosome 2"/>
</dbReference>
<evidence type="ECO:0000256" key="3">
    <source>
        <dbReference type="ARBA" id="ARBA00026104"/>
    </source>
</evidence>
<dbReference type="EMBL" id="AP028910">
    <property type="protein sequence ID" value="BES89909.1"/>
    <property type="molecule type" value="Genomic_DNA"/>
</dbReference>
<keyword evidence="2" id="KW-0378">Hydrolase</keyword>
<evidence type="ECO:0000256" key="8">
    <source>
        <dbReference type="ARBA" id="ARBA00048283"/>
    </source>
</evidence>
<comment type="catalytic activity">
    <reaction evidence="9">
        <text>1,2-didecanoylglycerol + H2O = decanoylglycerol + decanoate + H(+)</text>
        <dbReference type="Rhea" id="RHEA:48596"/>
        <dbReference type="ChEBI" id="CHEBI:11152"/>
        <dbReference type="ChEBI" id="CHEBI:15377"/>
        <dbReference type="ChEBI" id="CHEBI:15378"/>
        <dbReference type="ChEBI" id="CHEBI:27689"/>
        <dbReference type="ChEBI" id="CHEBI:90605"/>
    </reaction>
</comment>
<evidence type="ECO:0000256" key="5">
    <source>
        <dbReference type="ARBA" id="ARBA00043667"/>
    </source>
</evidence>
<feature type="domain" description="AB hydrolase-1" evidence="12">
    <location>
        <begin position="84"/>
        <end position="318"/>
    </location>
</feature>
<dbReference type="PANTHER" id="PTHR46118">
    <property type="entry name" value="PROTEIN ABHD11"/>
    <property type="match status" value="1"/>
</dbReference>
<evidence type="ECO:0000256" key="1">
    <source>
        <dbReference type="ARBA" id="ARBA00008645"/>
    </source>
</evidence>
<proteinExistence type="inferred from homology"/>